<dbReference type="Proteomes" id="UP000887565">
    <property type="component" value="Unplaced"/>
</dbReference>
<dbReference type="AlphaFoldDB" id="A0A915HW80"/>
<reference evidence="2" key="1">
    <citation type="submission" date="2022-11" db="UniProtKB">
        <authorList>
            <consortium name="WormBaseParasite"/>
        </authorList>
    </citation>
    <scope>IDENTIFICATION</scope>
</reference>
<organism evidence="1 2">
    <name type="scientific">Romanomermis culicivorax</name>
    <name type="common">Nematode worm</name>
    <dbReference type="NCBI Taxonomy" id="13658"/>
    <lineage>
        <taxon>Eukaryota</taxon>
        <taxon>Metazoa</taxon>
        <taxon>Ecdysozoa</taxon>
        <taxon>Nematoda</taxon>
        <taxon>Enoplea</taxon>
        <taxon>Dorylaimia</taxon>
        <taxon>Mermithida</taxon>
        <taxon>Mermithoidea</taxon>
        <taxon>Mermithidae</taxon>
        <taxon>Romanomermis</taxon>
    </lineage>
</organism>
<proteinExistence type="predicted"/>
<keyword evidence="1" id="KW-1185">Reference proteome</keyword>
<protein>
    <submittedName>
        <fullName evidence="2">Uncharacterized protein</fullName>
    </submittedName>
</protein>
<evidence type="ECO:0000313" key="1">
    <source>
        <dbReference type="Proteomes" id="UP000887565"/>
    </source>
</evidence>
<accession>A0A915HW80</accession>
<name>A0A915HW80_ROMCU</name>
<dbReference type="WBParaSite" id="nRc.2.0.1.t05678-RA">
    <property type="protein sequence ID" value="nRc.2.0.1.t05678-RA"/>
    <property type="gene ID" value="nRc.2.0.1.g05678"/>
</dbReference>
<evidence type="ECO:0000313" key="2">
    <source>
        <dbReference type="WBParaSite" id="nRc.2.0.1.t05678-RA"/>
    </source>
</evidence>
<sequence>MSMCRRIAQRLFARGLFFEMIADICKISMSVKFLGMCIDGETQMSKATVLANQVIEKRNVNGHVLLDSCSLSS</sequence>